<feature type="transmembrane region" description="Helical" evidence="2">
    <location>
        <begin position="620"/>
        <end position="638"/>
    </location>
</feature>
<evidence type="ECO:0000256" key="1">
    <source>
        <dbReference type="SAM" id="MobiDB-lite"/>
    </source>
</evidence>
<dbReference type="PANTHER" id="PTHR28136:SF1">
    <property type="entry name" value="NUCLEUS EXPORT PROTEIN BRL1"/>
    <property type="match status" value="1"/>
</dbReference>
<dbReference type="VEuPathDB" id="ToxoDB:TGP89_262080"/>
<feature type="compositionally biased region" description="Polar residues" evidence="1">
    <location>
        <begin position="164"/>
        <end position="176"/>
    </location>
</feature>
<organism evidence="4 5">
    <name type="scientific">Toxoplasma gondii p89</name>
    <dbReference type="NCBI Taxonomy" id="943119"/>
    <lineage>
        <taxon>Eukaryota</taxon>
        <taxon>Sar</taxon>
        <taxon>Alveolata</taxon>
        <taxon>Apicomplexa</taxon>
        <taxon>Conoidasida</taxon>
        <taxon>Coccidia</taxon>
        <taxon>Eucoccidiorida</taxon>
        <taxon>Eimeriorina</taxon>
        <taxon>Sarcocystidae</taxon>
        <taxon>Toxoplasma</taxon>
    </lineage>
</organism>
<feature type="compositionally biased region" description="Basic and acidic residues" evidence="1">
    <location>
        <begin position="714"/>
        <end position="739"/>
    </location>
</feature>
<dbReference type="OrthoDB" id="331716at2759"/>
<feature type="region of interest" description="Disordered" evidence="1">
    <location>
        <begin position="645"/>
        <end position="678"/>
    </location>
</feature>
<keyword evidence="2" id="KW-0812">Transmembrane</keyword>
<feature type="region of interest" description="Disordered" evidence="1">
    <location>
        <begin position="146"/>
        <end position="208"/>
    </location>
</feature>
<protein>
    <submittedName>
        <fullName evidence="4">Di-sulfide bridge nucleocytoplasmic transport domain protein</fullName>
    </submittedName>
</protein>
<sequence length="739" mass="79748">MPVHKKFPSARFVIRTPSAFAIHGLIITCALLLLGRNCVSNWTVSRLSCLPHAPCLSFSAMMVRRLLLGDKFSRQPVEDRLPYPSAEEASTIDSTGTSAPAPRRTPLSRHPSLETSRRLLFPQSLPDDVQEPLTLAFGALRFSSNEGSASRRGVSPLSAPEQAALSQRWASQQGGSRSDEPPLLCSRSAPAERSAGQPRGRTTRSSLTFLECHRERRQEHPFKESCLFDGPWLSGGAHRLGRSVEGSVADSCADTAEAILESGGSDSGGSDSVRAKNEDMPFPTPMKRLRGAPPRESSCSVAPQAVMQAESRRRTRAPRQRGSDAENEAGDSPPSTLPVAPGAKPRRIGGFIGFLLSLFTPRAPDPACALPPQANDGDASISSLRYELSPSAACASDSCSLPTCPCSSLAGGACTHTFPAPSPHAGGVFVPTSASLEGAPPGPPFASGRLAPLPPPESTAWPPRCRRGVDPRDCVHAPGASQPFALSPALSAGVTVYTRTAHFADAAQRVLRLLWSCCCVGVLLWLLLHLAFSLYRDIQQGEEQRQLRTAAEAAHCRQHHRENGCDTLDPLPPYLHQPCSEWKTCLMREPGSHGERTKVMAAVVGDVLNAFFQRLEWRTIACLALLLLAVIYATSWISQPIAPPLIPPRLREEPRPTASSLAPFGGETPQPLPALPETHAFGVSPWKAREEAHAKVHAERHGSHLFGDSSANVEAERRRADTRLWGRRRESPGHHDKVL</sequence>
<name>A0A086K4Z6_TOXGO</name>
<keyword evidence="2" id="KW-0472">Membrane</keyword>
<accession>A0A086K4Z6</accession>
<evidence type="ECO:0000313" key="4">
    <source>
        <dbReference type="EMBL" id="KFG39464.1"/>
    </source>
</evidence>
<dbReference type="AlphaFoldDB" id="A0A086K4Z6"/>
<dbReference type="InterPro" id="IPR018767">
    <property type="entry name" value="Brl1/Brr6_dom"/>
</dbReference>
<dbReference type="SMART" id="SM01042">
    <property type="entry name" value="Brr6_like_C_C"/>
    <property type="match status" value="1"/>
</dbReference>
<dbReference type="InterPro" id="IPR040202">
    <property type="entry name" value="Brl1/Brr6"/>
</dbReference>
<feature type="transmembrane region" description="Helical" evidence="2">
    <location>
        <begin position="513"/>
        <end position="535"/>
    </location>
</feature>
<dbReference type="EMBL" id="AEYI02001272">
    <property type="protein sequence ID" value="KFG39464.1"/>
    <property type="molecule type" value="Genomic_DNA"/>
</dbReference>
<comment type="caution">
    <text evidence="4">The sequence shown here is derived from an EMBL/GenBank/DDBJ whole genome shotgun (WGS) entry which is preliminary data.</text>
</comment>
<dbReference type="GO" id="GO:0006998">
    <property type="term" value="P:nuclear envelope organization"/>
    <property type="evidence" value="ECO:0007669"/>
    <property type="project" value="InterPro"/>
</dbReference>
<feature type="region of interest" description="Disordered" evidence="1">
    <location>
        <begin position="83"/>
        <end position="117"/>
    </location>
</feature>
<gene>
    <name evidence="4" type="ORF">TGP89_262080</name>
</gene>
<feature type="compositionally biased region" description="Basic and acidic residues" evidence="1">
    <location>
        <begin position="692"/>
        <end position="702"/>
    </location>
</feature>
<feature type="region of interest" description="Disordered" evidence="1">
    <location>
        <begin position="260"/>
        <end position="343"/>
    </location>
</feature>
<feature type="transmembrane region" description="Helical" evidence="2">
    <location>
        <begin position="12"/>
        <end position="34"/>
    </location>
</feature>
<feature type="region of interest" description="Disordered" evidence="1">
    <location>
        <begin position="692"/>
        <end position="739"/>
    </location>
</feature>
<dbReference type="Pfam" id="PF10104">
    <property type="entry name" value="Brr6_like_C_C"/>
    <property type="match status" value="1"/>
</dbReference>
<feature type="domain" description="Brl1/Brr6" evidence="3">
    <location>
        <begin position="507"/>
        <end position="637"/>
    </location>
</feature>
<proteinExistence type="predicted"/>
<feature type="compositionally biased region" description="Low complexity" evidence="1">
    <location>
        <begin position="262"/>
        <end position="272"/>
    </location>
</feature>
<keyword evidence="2" id="KW-1133">Transmembrane helix</keyword>
<dbReference type="PANTHER" id="PTHR28136">
    <property type="entry name" value="NUCLEUS EXPORT PROTEIN BRR6"/>
    <property type="match status" value="1"/>
</dbReference>
<dbReference type="GO" id="GO:0055088">
    <property type="term" value="P:lipid homeostasis"/>
    <property type="evidence" value="ECO:0007669"/>
    <property type="project" value="InterPro"/>
</dbReference>
<dbReference type="Proteomes" id="UP000028828">
    <property type="component" value="Unassembled WGS sequence"/>
</dbReference>
<evidence type="ECO:0000313" key="5">
    <source>
        <dbReference type="Proteomes" id="UP000028828"/>
    </source>
</evidence>
<evidence type="ECO:0000256" key="2">
    <source>
        <dbReference type="SAM" id="Phobius"/>
    </source>
</evidence>
<reference evidence="4 5" key="1">
    <citation type="submission" date="2014-03" db="EMBL/GenBank/DDBJ databases">
        <authorList>
            <person name="Sibley D."/>
            <person name="Venepally P."/>
            <person name="Karamycheva S."/>
            <person name="Hadjithomas M."/>
            <person name="Khan A."/>
            <person name="Brunk B."/>
            <person name="Roos D."/>
            <person name="Caler E."/>
            <person name="Lorenzi H."/>
        </authorList>
    </citation>
    <scope>NUCLEOTIDE SEQUENCE [LARGE SCALE GENOMIC DNA]</scope>
    <source>
        <strain evidence="5">p89</strain>
    </source>
</reference>
<evidence type="ECO:0000259" key="3">
    <source>
        <dbReference type="SMART" id="SM01042"/>
    </source>
</evidence>
<dbReference type="GO" id="GO:0031965">
    <property type="term" value="C:nuclear membrane"/>
    <property type="evidence" value="ECO:0007669"/>
    <property type="project" value="InterPro"/>
</dbReference>